<dbReference type="NCBIfam" id="NF038117">
    <property type="entry name" value="choice_anch_I"/>
    <property type="match status" value="1"/>
</dbReference>
<name>A0ABU1WQH1_9BURK</name>
<dbReference type="Pfam" id="PF22494">
    <property type="entry name" value="choice_anch_I"/>
    <property type="match status" value="2"/>
</dbReference>
<keyword evidence="5" id="KW-1185">Reference proteome</keyword>
<evidence type="ECO:0000313" key="5">
    <source>
        <dbReference type="Proteomes" id="UP001265700"/>
    </source>
</evidence>
<protein>
    <recommendedName>
        <fullName evidence="3">Choice-of-anchor I domain-containing protein</fullName>
    </recommendedName>
</protein>
<dbReference type="InterPro" id="IPR055188">
    <property type="entry name" value="Choice_anch_I"/>
</dbReference>
<evidence type="ECO:0000256" key="1">
    <source>
        <dbReference type="SAM" id="MobiDB-lite"/>
    </source>
</evidence>
<dbReference type="PROSITE" id="PS51257">
    <property type="entry name" value="PROKAR_LIPOPROTEIN"/>
    <property type="match status" value="1"/>
</dbReference>
<dbReference type="EMBL" id="JAVDWU010000007">
    <property type="protein sequence ID" value="MDR7151541.1"/>
    <property type="molecule type" value="Genomic_DNA"/>
</dbReference>
<evidence type="ECO:0000313" key="4">
    <source>
        <dbReference type="EMBL" id="MDR7151541.1"/>
    </source>
</evidence>
<feature type="chain" id="PRO_5046235526" description="Choice-of-anchor I domain-containing protein" evidence="2">
    <location>
        <begin position="28"/>
        <end position="621"/>
    </location>
</feature>
<dbReference type="Gene3D" id="2.130.10.10">
    <property type="entry name" value="YVTN repeat-like/Quinoprotein amine dehydrogenase"/>
    <property type="match status" value="1"/>
</dbReference>
<feature type="domain" description="Choice-of-anchor I" evidence="3">
    <location>
        <begin position="60"/>
        <end position="335"/>
    </location>
</feature>
<dbReference type="SUPFAM" id="SSF51004">
    <property type="entry name" value="C-terminal (heme d1) domain of cytochrome cd1-nitrite reductase"/>
    <property type="match status" value="1"/>
</dbReference>
<keyword evidence="2" id="KW-0732">Signal</keyword>
<evidence type="ECO:0000256" key="2">
    <source>
        <dbReference type="SAM" id="SignalP"/>
    </source>
</evidence>
<proteinExistence type="predicted"/>
<dbReference type="InterPro" id="IPR015943">
    <property type="entry name" value="WD40/YVTN_repeat-like_dom_sf"/>
</dbReference>
<sequence>MNRPLKPSRTRLFTASLIAAAALVACGGGETPPPQDGKATPVGVKLEKIGGYSTGLFGVSAAEIPAFDAASQRAFVVNAAAGRVDVLDLSVPSDPVKIGEIDTNGILAGSVVNSVAVHDGLVAVAIEASPKTDNGRVALYRAHDLKLISHVEVGALPDMLVFTPDGKTVLVANEGEPSDDYQIDPEGSISIIDVKKPAKPTVRTASFAAFNGQETTLRAQGVRIFGPGASAAQDFEPEYIAVSPDGKTAWVALQENNAFAILDIKKAQVQRIVALGQKDHGLKGNELDASDTDLRADIRTWPGVRGLYMPDAIATYSVGKQTYIVSANEGDARAWGEGNDAYWAGDASQGFVEEFRVKHLINRNGWGGRAGDDLPPQLNALAAGGLLNPSTFAYCGAVAGNPGDCRADNHLGRLNITWTEGYRRDTMGNPILFNASGLQDPAGNRLMYDHLYAYGGRSVSIWNEKGEQVWDSGADIEKFLASDECMAGTQRNIPCKTFFNANHEEGSTLDNRSDNKGPEPEGVTVGTIGKKTFAFVGLERMGGVLVYDITDPQAPVRMDYLNTREDWTTEDPSTVLDTAGDLGPEGLAFIPAHDSPNGNPLLLVGNEVSGTTAVLQLKLTY</sequence>
<comment type="caution">
    <text evidence="4">The sequence shown here is derived from an EMBL/GenBank/DDBJ whole genome shotgun (WGS) entry which is preliminary data.</text>
</comment>
<feature type="region of interest" description="Disordered" evidence="1">
    <location>
        <begin position="504"/>
        <end position="523"/>
    </location>
</feature>
<feature type="compositionally biased region" description="Basic and acidic residues" evidence="1">
    <location>
        <begin position="504"/>
        <end position="519"/>
    </location>
</feature>
<dbReference type="PANTHER" id="PTHR46928:SF1">
    <property type="entry name" value="MESENCHYME-SPECIFIC CELL SURFACE GLYCOPROTEIN"/>
    <property type="match status" value="1"/>
</dbReference>
<dbReference type="InterPro" id="IPR011048">
    <property type="entry name" value="Haem_d1_sf"/>
</dbReference>
<dbReference type="Proteomes" id="UP001265700">
    <property type="component" value="Unassembled WGS sequence"/>
</dbReference>
<dbReference type="PANTHER" id="PTHR46928">
    <property type="entry name" value="MESENCHYME-SPECIFIC CELL SURFACE GLYCOPROTEIN"/>
    <property type="match status" value="1"/>
</dbReference>
<dbReference type="RefSeq" id="WP_310319099.1">
    <property type="nucleotide sequence ID" value="NZ_JAVDWU010000007.1"/>
</dbReference>
<organism evidence="4 5">
    <name type="scientific">Hydrogenophaga palleronii</name>
    <dbReference type="NCBI Taxonomy" id="65655"/>
    <lineage>
        <taxon>Bacteria</taxon>
        <taxon>Pseudomonadati</taxon>
        <taxon>Pseudomonadota</taxon>
        <taxon>Betaproteobacteria</taxon>
        <taxon>Burkholderiales</taxon>
        <taxon>Comamonadaceae</taxon>
        <taxon>Hydrogenophaga</taxon>
    </lineage>
</organism>
<accession>A0ABU1WQH1</accession>
<feature type="domain" description="Choice-of-anchor I" evidence="3">
    <location>
        <begin position="427"/>
        <end position="614"/>
    </location>
</feature>
<evidence type="ECO:0000259" key="3">
    <source>
        <dbReference type="Pfam" id="PF22494"/>
    </source>
</evidence>
<gene>
    <name evidence="4" type="ORF">J2W49_003517</name>
</gene>
<reference evidence="4 5" key="1">
    <citation type="submission" date="2023-07" db="EMBL/GenBank/DDBJ databases">
        <title>Sorghum-associated microbial communities from plants grown in Nebraska, USA.</title>
        <authorList>
            <person name="Schachtman D."/>
        </authorList>
    </citation>
    <scope>NUCLEOTIDE SEQUENCE [LARGE SCALE GENOMIC DNA]</scope>
    <source>
        <strain evidence="4 5">4249</strain>
    </source>
</reference>
<feature type="signal peptide" evidence="2">
    <location>
        <begin position="1"/>
        <end position="27"/>
    </location>
</feature>
<dbReference type="InterPro" id="IPR052956">
    <property type="entry name" value="Mesenchyme-surface_protein"/>
</dbReference>